<comment type="caution">
    <text evidence="1">The sequence shown here is derived from an EMBL/GenBank/DDBJ whole genome shotgun (WGS) entry which is preliminary data.</text>
</comment>
<dbReference type="EMBL" id="MU843106">
    <property type="protein sequence ID" value="KAK2021427.1"/>
    <property type="molecule type" value="Genomic_DNA"/>
</dbReference>
<proteinExistence type="predicted"/>
<evidence type="ECO:0000313" key="1">
    <source>
        <dbReference type="EMBL" id="KAK2021427.1"/>
    </source>
</evidence>
<organism evidence="1 2">
    <name type="scientific">Colletotrichum zoysiae</name>
    <dbReference type="NCBI Taxonomy" id="1216348"/>
    <lineage>
        <taxon>Eukaryota</taxon>
        <taxon>Fungi</taxon>
        <taxon>Dikarya</taxon>
        <taxon>Ascomycota</taxon>
        <taxon>Pezizomycotina</taxon>
        <taxon>Sordariomycetes</taxon>
        <taxon>Hypocreomycetidae</taxon>
        <taxon>Glomerellales</taxon>
        <taxon>Glomerellaceae</taxon>
        <taxon>Colletotrichum</taxon>
        <taxon>Colletotrichum graminicola species complex</taxon>
    </lineage>
</organism>
<dbReference type="AlphaFoldDB" id="A0AAD9H519"/>
<reference evidence="1" key="1">
    <citation type="submission" date="2021-06" db="EMBL/GenBank/DDBJ databases">
        <title>Comparative genomics, transcriptomics and evolutionary studies reveal genomic signatures of adaptation to plant cell wall in hemibiotrophic fungi.</title>
        <authorList>
            <consortium name="DOE Joint Genome Institute"/>
            <person name="Baroncelli R."/>
            <person name="Diaz J.F."/>
            <person name="Benocci T."/>
            <person name="Peng M."/>
            <person name="Battaglia E."/>
            <person name="Haridas S."/>
            <person name="Andreopoulos W."/>
            <person name="Labutti K."/>
            <person name="Pangilinan J."/>
            <person name="Floch G.L."/>
            <person name="Makela M.R."/>
            <person name="Henrissat B."/>
            <person name="Grigoriev I.V."/>
            <person name="Crouch J.A."/>
            <person name="De Vries R.P."/>
            <person name="Sukno S.A."/>
            <person name="Thon M.R."/>
        </authorList>
    </citation>
    <scope>NUCLEOTIDE SEQUENCE</scope>
    <source>
        <strain evidence="1">MAFF235873</strain>
    </source>
</reference>
<keyword evidence="2" id="KW-1185">Reference proteome</keyword>
<sequence length="159" mass="17911">MAARPFLCINVSIHTHLCLPLLALVRRRCPKWPSSVLRRRVGGLLQALEALSSVLQFTTVLISYVTGWAARMPSRPTHQQTHIYDIVHDCASLDTPSRSLETIISPERKDNSRTLSPINCDRHLSAFQLPSTFGDRAQPNTIRWRLTAVMNGRRGTART</sequence>
<accession>A0AAD9H519</accession>
<gene>
    <name evidence="1" type="ORF">LX32DRAFT_252246</name>
</gene>
<protein>
    <submittedName>
        <fullName evidence="1">Uncharacterized protein</fullName>
    </submittedName>
</protein>
<evidence type="ECO:0000313" key="2">
    <source>
        <dbReference type="Proteomes" id="UP001232148"/>
    </source>
</evidence>
<name>A0AAD9H519_9PEZI</name>
<dbReference type="Proteomes" id="UP001232148">
    <property type="component" value="Unassembled WGS sequence"/>
</dbReference>